<dbReference type="Gene3D" id="3.40.50.720">
    <property type="entry name" value="NAD(P)-binding Rossmann-like Domain"/>
    <property type="match status" value="1"/>
</dbReference>
<organism evidence="2 3">
    <name type="scientific">Nocardia brasiliensis</name>
    <dbReference type="NCBI Taxonomy" id="37326"/>
    <lineage>
        <taxon>Bacteria</taxon>
        <taxon>Bacillati</taxon>
        <taxon>Actinomycetota</taxon>
        <taxon>Actinomycetes</taxon>
        <taxon>Mycobacteriales</taxon>
        <taxon>Nocardiaceae</taxon>
        <taxon>Nocardia</taxon>
    </lineage>
</organism>
<dbReference type="InterPro" id="IPR051604">
    <property type="entry name" value="Ergot_Alk_Oxidoreductase"/>
</dbReference>
<evidence type="ECO:0000313" key="2">
    <source>
        <dbReference type="EMBL" id="QIS02419.1"/>
    </source>
</evidence>
<proteinExistence type="predicted"/>
<name>A0A6G9XNE5_NOCBR</name>
<dbReference type="Pfam" id="PF13460">
    <property type="entry name" value="NAD_binding_10"/>
    <property type="match status" value="1"/>
</dbReference>
<sequence>MLLITGGRGAVGTRLLQLLRADGHSVRVGSRRPDELALPADVPAVACDLTDPSTFAAALAGVDAVFLYAEPAAIDEFVSAAHEAGVDHIVLLSSTSVLDPDVAANPIGKAHLDTEIGLAEAPMTTTVLRPGTFASNARLWAGPIKAGQPVSLPYPNAYAEPIHELDIAACARTVLTEPKHRAAQHTLTGPEALTFREQFDRVAEVIGRPVEIAEVTPEEWKQQMAPHLPGFVADGLLDHWRRYDGTPIPLTDTVTTLTGHPARTFTTWLREHADEFTS</sequence>
<reference evidence="2 3" key="1">
    <citation type="journal article" date="2019" name="ACS Chem. Biol.">
        <title>Identification and Mobilization of a Cryptic Antibiotic Biosynthesis Gene Locus from a Human-Pathogenic Nocardia Isolate.</title>
        <authorList>
            <person name="Herisse M."/>
            <person name="Ishida K."/>
            <person name="Porter J.L."/>
            <person name="Howden B."/>
            <person name="Hertweck C."/>
            <person name="Stinear T.P."/>
            <person name="Pidot S.J."/>
        </authorList>
    </citation>
    <scope>NUCLEOTIDE SEQUENCE [LARGE SCALE GENOMIC DNA]</scope>
    <source>
        <strain evidence="2 3">AUSMDU00024985</strain>
    </source>
</reference>
<dbReference type="InterPro" id="IPR036291">
    <property type="entry name" value="NAD(P)-bd_dom_sf"/>
</dbReference>
<gene>
    <name evidence="2" type="ORF">F5X71_08855</name>
</gene>
<dbReference type="AlphaFoldDB" id="A0A6G9XNE5"/>
<dbReference type="EMBL" id="CP046171">
    <property type="protein sequence ID" value="QIS02419.1"/>
    <property type="molecule type" value="Genomic_DNA"/>
</dbReference>
<protein>
    <submittedName>
        <fullName evidence="2">NAD(P)H-binding protein</fullName>
    </submittedName>
</protein>
<dbReference type="PANTHER" id="PTHR43162">
    <property type="match status" value="1"/>
</dbReference>
<dbReference type="Proteomes" id="UP000501705">
    <property type="component" value="Chromosome"/>
</dbReference>
<feature type="domain" description="NAD(P)-binding" evidence="1">
    <location>
        <begin position="6"/>
        <end position="138"/>
    </location>
</feature>
<accession>A0A6G9XNE5</accession>
<evidence type="ECO:0000313" key="3">
    <source>
        <dbReference type="Proteomes" id="UP000501705"/>
    </source>
</evidence>
<dbReference type="InterPro" id="IPR016040">
    <property type="entry name" value="NAD(P)-bd_dom"/>
</dbReference>
<dbReference type="PANTHER" id="PTHR43162:SF1">
    <property type="entry name" value="PRESTALK A DIFFERENTIATION PROTEIN A"/>
    <property type="match status" value="1"/>
</dbReference>
<dbReference type="RefSeq" id="WP_167461512.1">
    <property type="nucleotide sequence ID" value="NZ_CP046171.1"/>
</dbReference>
<dbReference type="SUPFAM" id="SSF51735">
    <property type="entry name" value="NAD(P)-binding Rossmann-fold domains"/>
    <property type="match status" value="1"/>
</dbReference>
<evidence type="ECO:0000259" key="1">
    <source>
        <dbReference type="Pfam" id="PF13460"/>
    </source>
</evidence>